<comment type="caution">
    <text evidence="4">The sequence shown here is derived from an EMBL/GenBank/DDBJ whole genome shotgun (WGS) entry which is preliminary data.</text>
</comment>
<organism evidence="4 5">
    <name type="scientific">Promicromonospora kroppenstedtii</name>
    <dbReference type="NCBI Taxonomy" id="440482"/>
    <lineage>
        <taxon>Bacteria</taxon>
        <taxon>Bacillati</taxon>
        <taxon>Actinomycetota</taxon>
        <taxon>Actinomycetes</taxon>
        <taxon>Micrococcales</taxon>
        <taxon>Promicromonosporaceae</taxon>
        <taxon>Promicromonospora</taxon>
    </lineage>
</organism>
<evidence type="ECO:0000256" key="1">
    <source>
        <dbReference type="SAM" id="MobiDB-lite"/>
    </source>
</evidence>
<feature type="domain" description="Ig-like" evidence="2">
    <location>
        <begin position="659"/>
        <end position="739"/>
    </location>
</feature>
<dbReference type="EMBL" id="JBIRYI010000002">
    <property type="protein sequence ID" value="MFI2486097.1"/>
    <property type="molecule type" value="Genomic_DNA"/>
</dbReference>
<evidence type="ECO:0000259" key="2">
    <source>
        <dbReference type="Pfam" id="PF12245"/>
    </source>
</evidence>
<feature type="region of interest" description="Disordered" evidence="1">
    <location>
        <begin position="873"/>
        <end position="900"/>
    </location>
</feature>
<sequence>MGNVSTTTSYTWTVSTAVPTVQLGFPRMSTSYNDAGFTAGCGTATTGDVCGFAEDDVLVAAVSVSLRRLSTGLYWNGTGFSASTETWLLATGTSDWGYGIAAAALPEGDYTVSARASDGTSLGYDSRTFTIDRTAPPAPALTGVPPDPGGSSATVGFTSTDPAAVFQCRLDNGTWEPCSSPVRYTGLTSGSHTASVRAVDAAGNVGTATSTTWTVDATAPAVTMAFPTATSLNEAGWSAGCGTPATGDICGTASDVGSGLTSVSVSIRRAATSAYWDGTAFAAPTEAWHTATGTTAWSYPFTGTSFPADGGYTVRWRAVDAAGNVSTGGVDLTFDSTPPQAPKIVQSPPDPSGPAVKVDFTVAEQSAGTQCRLDGGSWTTCTAPVSYGELTSGTHTFAVRATDPAGNTSAVSSYTWTVDTSLPDVHIAFPSAGRAYDDASLEAGCGSPVGDLCGTASYAQGGLTGAVSILRHSTARYWDGTGFTSTTEVFLPMTGTGSWSYPMAASGFPAEGQYTVRARVTTPAGLTATDAVSFAVDRTAPAAPTIVSGPSGITRGADTFTFTGESGASFECRLDAGTWRACTSPSPVTGLADGAHTFDVRAVDPAGNTGAATSRSWTTDATAPAAVVTFPATGGAYNSTTFDAGCVAGTGDLCGTATDAGSGVAKVELSLERAETGLYLAGTTFSSASENWITANGTTAWSYPLAAATFPADGTYVLSVRVTDVSGNTRTTTTTYRIDRTRPTAVGFTTTNAGTASRLEAGDTFTLTFSEPMVPSTIIAGWNGATSQNVVVRATGSGNSRDRLAVYNAANTTQLPLGTISLNRNDYVTAARTFGVTGTASTIAMSGNSVTITLGTASGNVGTAAAAANATWTPSTGVTDPAGNDMSTTTYTETDNDRDF</sequence>
<dbReference type="Pfam" id="PF19077">
    <property type="entry name" value="Big_13"/>
    <property type="match status" value="1"/>
</dbReference>
<evidence type="ECO:0000259" key="3">
    <source>
        <dbReference type="Pfam" id="PF19077"/>
    </source>
</evidence>
<dbReference type="InterPro" id="IPR013783">
    <property type="entry name" value="Ig-like_fold"/>
</dbReference>
<keyword evidence="5" id="KW-1185">Reference proteome</keyword>
<accession>A0ABW7XF31</accession>
<evidence type="ECO:0000313" key="5">
    <source>
        <dbReference type="Proteomes" id="UP001611580"/>
    </source>
</evidence>
<proteinExistence type="predicted"/>
<feature type="domain" description="Bacterial Ig-like" evidence="3">
    <location>
        <begin position="360"/>
        <end position="420"/>
    </location>
</feature>
<name>A0ABW7XF31_9MICO</name>
<dbReference type="Pfam" id="PF12245">
    <property type="entry name" value="Big_3_2"/>
    <property type="match status" value="2"/>
</dbReference>
<dbReference type="RefSeq" id="WP_397401724.1">
    <property type="nucleotide sequence ID" value="NZ_JBIRYI010000002.1"/>
</dbReference>
<dbReference type="PANTHER" id="PTHR34677:SF3">
    <property type="entry name" value="BACTERIAL IG-LIKE DOMAIN-CONTAINING PROTEIN"/>
    <property type="match status" value="1"/>
</dbReference>
<evidence type="ECO:0000313" key="4">
    <source>
        <dbReference type="EMBL" id="MFI2486097.1"/>
    </source>
</evidence>
<dbReference type="Proteomes" id="UP001611580">
    <property type="component" value="Unassembled WGS sequence"/>
</dbReference>
<reference evidence="4 5" key="1">
    <citation type="submission" date="2024-10" db="EMBL/GenBank/DDBJ databases">
        <title>The Natural Products Discovery Center: Release of the First 8490 Sequenced Strains for Exploring Actinobacteria Biosynthetic Diversity.</title>
        <authorList>
            <person name="Kalkreuter E."/>
            <person name="Kautsar S.A."/>
            <person name="Yang D."/>
            <person name="Bader C.D."/>
            <person name="Teijaro C.N."/>
            <person name="Fluegel L."/>
            <person name="Davis C.M."/>
            <person name="Simpson J.R."/>
            <person name="Lauterbach L."/>
            <person name="Steele A.D."/>
            <person name="Gui C."/>
            <person name="Meng S."/>
            <person name="Li G."/>
            <person name="Viehrig K."/>
            <person name="Ye F."/>
            <person name="Su P."/>
            <person name="Kiefer A.F."/>
            <person name="Nichols A."/>
            <person name="Cepeda A.J."/>
            <person name="Yan W."/>
            <person name="Fan B."/>
            <person name="Jiang Y."/>
            <person name="Adhikari A."/>
            <person name="Zheng C.-J."/>
            <person name="Schuster L."/>
            <person name="Cowan T.M."/>
            <person name="Smanski M.J."/>
            <person name="Chevrette M.G."/>
            <person name="De Carvalho L.P.S."/>
            <person name="Shen B."/>
        </authorList>
    </citation>
    <scope>NUCLEOTIDE SEQUENCE [LARGE SCALE GENOMIC DNA]</scope>
    <source>
        <strain evidence="4 5">NPDC019481</strain>
    </source>
</reference>
<dbReference type="Gene3D" id="2.60.40.10">
    <property type="entry name" value="Immunoglobulins"/>
    <property type="match status" value="4"/>
</dbReference>
<gene>
    <name evidence="4" type="ORF">ACH47X_04265</name>
</gene>
<dbReference type="PANTHER" id="PTHR34677">
    <property type="match status" value="1"/>
</dbReference>
<dbReference type="InterPro" id="IPR044016">
    <property type="entry name" value="Big_13"/>
</dbReference>
<dbReference type="InterPro" id="IPR022038">
    <property type="entry name" value="Ig-like_bact"/>
</dbReference>
<feature type="domain" description="Ig-like" evidence="2">
    <location>
        <begin position="233"/>
        <end position="327"/>
    </location>
</feature>
<protein>
    <submittedName>
        <fullName evidence="4">Ig-like domain-containing protein</fullName>
    </submittedName>
</protein>